<gene>
    <name evidence="1" type="ORF">GJE22_04260</name>
</gene>
<dbReference type="EMBL" id="VTFZ01000003">
    <property type="protein sequence ID" value="MRX79817.1"/>
    <property type="molecule type" value="Genomic_DNA"/>
</dbReference>
<proteinExistence type="predicted"/>
<comment type="caution">
    <text evidence="1">The sequence shown here is derived from an EMBL/GenBank/DDBJ whole genome shotgun (WGS) entry which is preliminary data.</text>
</comment>
<accession>A0A7K0G7P3</accession>
<sequence>MLARDGDRLLAGVDADRDAELPLREAALAALAIVLREVGVVYVGLVDPDAPLRTIRFW</sequence>
<protein>
    <submittedName>
        <fullName evidence="1">Uncharacterized protein</fullName>
    </submittedName>
</protein>
<keyword evidence="2" id="KW-1185">Reference proteome</keyword>
<reference evidence="2" key="1">
    <citation type="submission" date="2019-08" db="EMBL/GenBank/DDBJ databases">
        <title>Arthrobacter sp. nov., isolated from plateau pika and Tibetan wild ass.</title>
        <authorList>
            <person name="Ge Y."/>
        </authorList>
    </citation>
    <scope>NUCLEOTIDE SEQUENCE [LARGE SCALE GENOMIC DNA]</scope>
    <source>
        <strain evidence="2">HF-1365</strain>
    </source>
</reference>
<dbReference type="Proteomes" id="UP000470010">
    <property type="component" value="Unassembled WGS sequence"/>
</dbReference>
<dbReference type="AlphaFoldDB" id="A0A7K0G7P3"/>
<name>A0A7K0G7P3_9ACTN</name>
<organism evidence="1 2">
    <name type="scientific">Enorma shizhengliae</name>
    <dbReference type="NCBI Taxonomy" id="2606615"/>
    <lineage>
        <taxon>Bacteria</taxon>
        <taxon>Bacillati</taxon>
        <taxon>Actinomycetota</taxon>
        <taxon>Coriobacteriia</taxon>
        <taxon>Coriobacteriales</taxon>
        <taxon>Coriobacteriaceae</taxon>
        <taxon>Enorma</taxon>
    </lineage>
</organism>
<dbReference type="RefSeq" id="WP_154324097.1">
    <property type="nucleotide sequence ID" value="NZ_VLLQ01000005.1"/>
</dbReference>
<evidence type="ECO:0000313" key="1">
    <source>
        <dbReference type="EMBL" id="MRX79817.1"/>
    </source>
</evidence>
<evidence type="ECO:0000313" key="2">
    <source>
        <dbReference type="Proteomes" id="UP000470010"/>
    </source>
</evidence>